<keyword evidence="1" id="KW-0732">Signal</keyword>
<organism evidence="3 4">
    <name type="scientific">Plectus sambesii</name>
    <dbReference type="NCBI Taxonomy" id="2011161"/>
    <lineage>
        <taxon>Eukaryota</taxon>
        <taxon>Metazoa</taxon>
        <taxon>Ecdysozoa</taxon>
        <taxon>Nematoda</taxon>
        <taxon>Chromadorea</taxon>
        <taxon>Plectida</taxon>
        <taxon>Plectina</taxon>
        <taxon>Plectoidea</taxon>
        <taxon>Plectidae</taxon>
        <taxon>Plectus</taxon>
    </lineage>
</organism>
<dbReference type="SUPFAM" id="SSF56436">
    <property type="entry name" value="C-type lectin-like"/>
    <property type="match status" value="1"/>
</dbReference>
<dbReference type="PROSITE" id="PS50041">
    <property type="entry name" value="C_TYPE_LECTIN_2"/>
    <property type="match status" value="1"/>
</dbReference>
<dbReference type="CDD" id="cd00037">
    <property type="entry name" value="CLECT"/>
    <property type="match status" value="1"/>
</dbReference>
<keyword evidence="3" id="KW-1185">Reference proteome</keyword>
<dbReference type="InterPro" id="IPR001304">
    <property type="entry name" value="C-type_lectin-like"/>
</dbReference>
<dbReference type="WBParaSite" id="PSAMB.scaffold3258size19035.g20913.t1">
    <property type="protein sequence ID" value="PSAMB.scaffold3258size19035.g20913.t1"/>
    <property type="gene ID" value="PSAMB.scaffold3258size19035.g20913"/>
</dbReference>
<evidence type="ECO:0000259" key="2">
    <source>
        <dbReference type="PROSITE" id="PS50041"/>
    </source>
</evidence>
<dbReference type="Proteomes" id="UP000887566">
    <property type="component" value="Unplaced"/>
</dbReference>
<reference evidence="4" key="1">
    <citation type="submission" date="2022-11" db="UniProtKB">
        <authorList>
            <consortium name="WormBaseParasite"/>
        </authorList>
    </citation>
    <scope>IDENTIFICATION</scope>
</reference>
<feature type="domain" description="C-type lectin" evidence="2">
    <location>
        <begin position="38"/>
        <end position="148"/>
    </location>
</feature>
<dbReference type="Pfam" id="PF00059">
    <property type="entry name" value="Lectin_C"/>
    <property type="match status" value="1"/>
</dbReference>
<protein>
    <submittedName>
        <fullName evidence="4">C-type lectin domain-containing protein</fullName>
    </submittedName>
</protein>
<dbReference type="AlphaFoldDB" id="A0A914W5X3"/>
<feature type="chain" id="PRO_5036788752" evidence="1">
    <location>
        <begin position="24"/>
        <end position="177"/>
    </location>
</feature>
<accession>A0A914W5X3</accession>
<sequence length="177" mass="19736">MKIELACIVLCLVCMQNFIFVDGQGAPSCDSDWTLYRPTRKCYKVFTERTSWNDANVKCQQLHATLATIHSVFENNFLTELAYDTSASDPWIGLINTNGGLSWVDGSAVDYQGSWWPQHPLSNGKNCALLIGDRTDNKEGWWFDQDCNTVGQAASAYFCMKNAGITKANVIEKKSSS</sequence>
<dbReference type="InterPro" id="IPR016187">
    <property type="entry name" value="CTDL_fold"/>
</dbReference>
<dbReference type="SMART" id="SM00034">
    <property type="entry name" value="CLECT"/>
    <property type="match status" value="1"/>
</dbReference>
<evidence type="ECO:0000313" key="4">
    <source>
        <dbReference type="WBParaSite" id="PSAMB.scaffold3258size19035.g20913.t1"/>
    </source>
</evidence>
<evidence type="ECO:0000256" key="1">
    <source>
        <dbReference type="SAM" id="SignalP"/>
    </source>
</evidence>
<dbReference type="PANTHER" id="PTHR22803">
    <property type="entry name" value="MANNOSE, PHOSPHOLIPASE, LECTIN RECEPTOR RELATED"/>
    <property type="match status" value="1"/>
</dbReference>
<feature type="signal peptide" evidence="1">
    <location>
        <begin position="1"/>
        <end position="23"/>
    </location>
</feature>
<dbReference type="InterPro" id="IPR050111">
    <property type="entry name" value="C-type_lectin/snaclec_domain"/>
</dbReference>
<dbReference type="Gene3D" id="3.10.100.10">
    <property type="entry name" value="Mannose-Binding Protein A, subunit A"/>
    <property type="match status" value="1"/>
</dbReference>
<name>A0A914W5X3_9BILA</name>
<evidence type="ECO:0000313" key="3">
    <source>
        <dbReference type="Proteomes" id="UP000887566"/>
    </source>
</evidence>
<proteinExistence type="predicted"/>
<dbReference type="InterPro" id="IPR016186">
    <property type="entry name" value="C-type_lectin-like/link_sf"/>
</dbReference>